<reference evidence="2" key="1">
    <citation type="journal article" date="2012" name="Proc. Natl. Acad. Sci. U.S.A.">
        <title>Genome sequence of the button mushroom Agaricus bisporus reveals mechanisms governing adaptation to a humic-rich ecological niche.</title>
        <authorList>
            <person name="Morin E."/>
            <person name="Kohler A."/>
            <person name="Baker A.R."/>
            <person name="Foulongne-Oriol M."/>
            <person name="Lombard V."/>
            <person name="Nagy L.G."/>
            <person name="Ohm R.A."/>
            <person name="Patyshakuliyeva A."/>
            <person name="Brun A."/>
            <person name="Aerts A.L."/>
            <person name="Bailey A.M."/>
            <person name="Billette C."/>
            <person name="Coutinho P.M."/>
            <person name="Deakin G."/>
            <person name="Doddapaneni H."/>
            <person name="Floudas D."/>
            <person name="Grimwood J."/>
            <person name="Hilden K."/>
            <person name="Kuees U."/>
            <person name="LaButti K.M."/>
            <person name="Lapidus A."/>
            <person name="Lindquist E.A."/>
            <person name="Lucas S.M."/>
            <person name="Murat C."/>
            <person name="Riley R.W."/>
            <person name="Salamov A.A."/>
            <person name="Schmutz J."/>
            <person name="Subramanian V."/>
            <person name="Woesten H.A.B."/>
            <person name="Xu J."/>
            <person name="Eastwood D.C."/>
            <person name="Foster G.D."/>
            <person name="Sonnenberg A.S."/>
            <person name="Cullen D."/>
            <person name="de Vries R.P."/>
            <person name="Lundell T."/>
            <person name="Hibbett D.S."/>
            <person name="Henrissat B."/>
            <person name="Burton K.S."/>
            <person name="Kerrigan R.W."/>
            <person name="Challen M.P."/>
            <person name="Grigoriev I.V."/>
            <person name="Martin F."/>
        </authorList>
    </citation>
    <scope>NUCLEOTIDE SEQUENCE [LARGE SCALE GENOMIC DNA]</scope>
    <source>
        <strain evidence="2">JB137-S8 / ATCC MYA-4627 / FGSC 10392</strain>
    </source>
</reference>
<dbReference type="HOGENOM" id="CLU_002498_2_0_1"/>
<dbReference type="OrthoDB" id="3208495at2759"/>
<accession>K5WX76</accession>
<evidence type="ECO:0000313" key="2">
    <source>
        <dbReference type="Proteomes" id="UP000008493"/>
    </source>
</evidence>
<dbReference type="OMA" id="AKCPCPQ"/>
<dbReference type="AlphaFoldDB" id="K5WX76"/>
<protein>
    <submittedName>
        <fullName evidence="1">Uncharacterized protein</fullName>
    </submittedName>
</protein>
<dbReference type="InParanoid" id="K5WX76"/>
<name>K5WX76_AGABU</name>
<dbReference type="InterPro" id="IPR041078">
    <property type="entry name" value="Plavaka"/>
</dbReference>
<dbReference type="KEGG" id="abp:AGABI1DRAFT46869"/>
<gene>
    <name evidence="1" type="ORF">AGABI1DRAFT_46869</name>
</gene>
<dbReference type="eggNOG" id="ENOG502SKHB">
    <property type="taxonomic scope" value="Eukaryota"/>
</dbReference>
<proteinExistence type="predicted"/>
<dbReference type="STRING" id="597362.K5WX76"/>
<dbReference type="RefSeq" id="XP_007334177.1">
    <property type="nucleotide sequence ID" value="XM_007334115.1"/>
</dbReference>
<evidence type="ECO:0000313" key="1">
    <source>
        <dbReference type="EMBL" id="EKM75172.1"/>
    </source>
</evidence>
<organism evidence="1 2">
    <name type="scientific">Agaricus bisporus var. burnettii (strain JB137-S8 / ATCC MYA-4627 / FGSC 10392)</name>
    <name type="common">White button mushroom</name>
    <dbReference type="NCBI Taxonomy" id="597362"/>
    <lineage>
        <taxon>Eukaryota</taxon>
        <taxon>Fungi</taxon>
        <taxon>Dikarya</taxon>
        <taxon>Basidiomycota</taxon>
        <taxon>Agaricomycotina</taxon>
        <taxon>Agaricomycetes</taxon>
        <taxon>Agaricomycetidae</taxon>
        <taxon>Agaricales</taxon>
        <taxon>Agaricineae</taxon>
        <taxon>Agaricaceae</taxon>
        <taxon>Agaricus</taxon>
    </lineage>
</organism>
<dbReference type="Proteomes" id="UP000008493">
    <property type="component" value="Unassembled WGS sequence"/>
</dbReference>
<keyword evidence="2" id="KW-1185">Reference proteome</keyword>
<dbReference type="GeneID" id="18829674"/>
<sequence>MIWFYSSTTKTLADLDRLVYSVITAPDFKPSDFEDFSAVAESKRLDNDPNSEQSSAQAPFTSNDVWHTSTVSIPLPLTGRKHPSEDKAPKLDVEFHHRDLVEVVKSAAQDHNSEHLHWKGYKTFWKSSAGEPSQRVYGEAYTSDFFLELEEEITPVEGCNLETVIIALFLYSDATLLANFGDLSLWPIYVWLGNLSKYIRGKTRSFTAHHLAYLPSLPDLVHDVYKSVYEASPTSSILTFLKRELIQAIWRHLLNDEFKNAHKYGIIVKCKDGQFRRFYPRFFVYSADYPEKTLLASIKQKGKWLCTLCKIKTDQILQLGTKLHDLVWSTKFRVDSTFCARKIDEARKWIFERGIAVDSDRINDHLGESLVPVKNAFSGFLSPMNQNYFELFARDLMHEFELGVWKAVFTHLIRMLYTYRGDAIAELNHR</sequence>
<dbReference type="Pfam" id="PF18759">
    <property type="entry name" value="Plavaka"/>
    <property type="match status" value="1"/>
</dbReference>
<dbReference type="EMBL" id="JH971418">
    <property type="protein sequence ID" value="EKM75172.1"/>
    <property type="molecule type" value="Genomic_DNA"/>
</dbReference>